<evidence type="ECO:0000256" key="9">
    <source>
        <dbReference type="PROSITE-ProRule" id="PRU01363"/>
    </source>
</evidence>
<feature type="domain" description="Ketosynthase family 3 (KS3)" evidence="12">
    <location>
        <begin position="33"/>
        <end position="456"/>
    </location>
</feature>
<dbReference type="SUPFAM" id="SSF53901">
    <property type="entry name" value="Thiolase-like"/>
    <property type="match status" value="1"/>
</dbReference>
<evidence type="ECO:0000259" key="11">
    <source>
        <dbReference type="PROSITE" id="PS50075"/>
    </source>
</evidence>
<dbReference type="InterPro" id="IPR032821">
    <property type="entry name" value="PKS_assoc"/>
</dbReference>
<dbReference type="Gene3D" id="3.30.70.3290">
    <property type="match status" value="1"/>
</dbReference>
<dbReference type="Pfam" id="PF08659">
    <property type="entry name" value="KR"/>
    <property type="match status" value="1"/>
</dbReference>
<dbReference type="Gene3D" id="3.40.50.720">
    <property type="entry name" value="NAD(P)-binding Rossmann-like Domain"/>
    <property type="match status" value="2"/>
</dbReference>
<evidence type="ECO:0000256" key="8">
    <source>
        <dbReference type="ARBA" id="ARBA00023315"/>
    </source>
</evidence>
<dbReference type="SUPFAM" id="SSF47336">
    <property type="entry name" value="ACP-like"/>
    <property type="match status" value="1"/>
</dbReference>
<evidence type="ECO:0000313" key="15">
    <source>
        <dbReference type="Proteomes" id="UP001183809"/>
    </source>
</evidence>
<comment type="pathway">
    <text evidence="2">Antibiotic biosynthesis.</text>
</comment>
<keyword evidence="15" id="KW-1185">Reference proteome</keyword>
<evidence type="ECO:0000259" key="12">
    <source>
        <dbReference type="PROSITE" id="PS52004"/>
    </source>
</evidence>
<dbReference type="SMART" id="SM00827">
    <property type="entry name" value="PKS_AT"/>
    <property type="match status" value="1"/>
</dbReference>
<keyword evidence="3" id="KW-0596">Phosphopantetheine</keyword>
<dbReference type="Pfam" id="PF02801">
    <property type="entry name" value="Ketoacyl-synt_C"/>
    <property type="match status" value="1"/>
</dbReference>
<keyword evidence="5" id="KW-0808">Transferase</keyword>
<dbReference type="RefSeq" id="WP_311694738.1">
    <property type="nucleotide sequence ID" value="NZ_JAVREY010000010.1"/>
</dbReference>
<dbReference type="Pfam" id="PF08990">
    <property type="entry name" value="Docking"/>
    <property type="match status" value="1"/>
</dbReference>
<dbReference type="Gene3D" id="3.40.47.10">
    <property type="match status" value="1"/>
</dbReference>
<dbReference type="SMART" id="SM00826">
    <property type="entry name" value="PKS_DH"/>
    <property type="match status" value="1"/>
</dbReference>
<dbReference type="InterPro" id="IPR020806">
    <property type="entry name" value="PKS_PP-bd"/>
</dbReference>
<feature type="domain" description="PKS/mFAS DH" evidence="13">
    <location>
        <begin position="935"/>
        <end position="1207"/>
    </location>
</feature>
<dbReference type="Pfam" id="PF00698">
    <property type="entry name" value="Acyl_transf_1"/>
    <property type="match status" value="1"/>
</dbReference>
<evidence type="ECO:0000313" key="14">
    <source>
        <dbReference type="EMBL" id="MDT0463798.1"/>
    </source>
</evidence>
<evidence type="ECO:0000256" key="3">
    <source>
        <dbReference type="ARBA" id="ARBA00022450"/>
    </source>
</evidence>
<dbReference type="Pfam" id="PF07993">
    <property type="entry name" value="NAD_binding_4"/>
    <property type="match status" value="1"/>
</dbReference>
<dbReference type="InterPro" id="IPR014030">
    <property type="entry name" value="Ketoacyl_synth_N"/>
</dbReference>
<dbReference type="InterPro" id="IPR036291">
    <property type="entry name" value="NAD(P)-bd_dom_sf"/>
</dbReference>
<dbReference type="InterPro" id="IPR016035">
    <property type="entry name" value="Acyl_Trfase/lysoPLipase"/>
</dbReference>
<dbReference type="InterPro" id="IPR057326">
    <property type="entry name" value="KR_dom"/>
</dbReference>
<evidence type="ECO:0000256" key="10">
    <source>
        <dbReference type="SAM" id="MobiDB-lite"/>
    </source>
</evidence>
<keyword evidence="8" id="KW-0012">Acyltransferase</keyword>
<dbReference type="CDD" id="cd08956">
    <property type="entry name" value="KR_3_FAS_SDR_x"/>
    <property type="match status" value="1"/>
</dbReference>
<gene>
    <name evidence="14" type="ORF">RM764_12335</name>
</gene>
<dbReference type="InterPro" id="IPR001227">
    <property type="entry name" value="Ac_transferase_dom_sf"/>
</dbReference>
<keyword evidence="6" id="KW-0045">Antibiotic biosynthesis</keyword>
<evidence type="ECO:0000256" key="1">
    <source>
        <dbReference type="ARBA" id="ARBA00001957"/>
    </source>
</evidence>
<dbReference type="PROSITE" id="PS52004">
    <property type="entry name" value="KS3_2"/>
    <property type="match status" value="1"/>
</dbReference>
<evidence type="ECO:0000256" key="6">
    <source>
        <dbReference type="ARBA" id="ARBA00023194"/>
    </source>
</evidence>
<evidence type="ECO:0000256" key="5">
    <source>
        <dbReference type="ARBA" id="ARBA00022679"/>
    </source>
</evidence>
<comment type="caution">
    <text evidence="14">The sequence shown here is derived from an EMBL/GenBank/DDBJ whole genome shotgun (WGS) entry which is preliminary data.</text>
</comment>
<protein>
    <submittedName>
        <fullName evidence="14">Thioester reductase domain-containing protein</fullName>
    </submittedName>
</protein>
<dbReference type="Pfam" id="PF16197">
    <property type="entry name" value="KAsynt_C_assoc"/>
    <property type="match status" value="1"/>
</dbReference>
<dbReference type="InterPro" id="IPR049551">
    <property type="entry name" value="PKS_DH_C"/>
</dbReference>
<dbReference type="Pfam" id="PF22953">
    <property type="entry name" value="SpnB_Rossmann"/>
    <property type="match status" value="1"/>
</dbReference>
<keyword evidence="4" id="KW-0597">Phosphoprotein</keyword>
<reference evidence="15" key="1">
    <citation type="submission" date="2023-07" db="EMBL/GenBank/DDBJ databases">
        <title>30 novel species of actinomycetes from the DSMZ collection.</title>
        <authorList>
            <person name="Nouioui I."/>
        </authorList>
    </citation>
    <scope>NUCLEOTIDE SEQUENCE [LARGE SCALE GENOMIC DNA]</scope>
    <source>
        <strain evidence="15">DSM 41699</strain>
    </source>
</reference>
<dbReference type="SMART" id="SM00823">
    <property type="entry name" value="PKS_PP"/>
    <property type="match status" value="1"/>
</dbReference>
<dbReference type="SUPFAM" id="SSF51735">
    <property type="entry name" value="NAD(P)-binding Rossmann-fold domains"/>
    <property type="match status" value="3"/>
</dbReference>
<dbReference type="CDD" id="cd00833">
    <property type="entry name" value="PKS"/>
    <property type="match status" value="1"/>
</dbReference>
<proteinExistence type="predicted"/>
<dbReference type="Pfam" id="PF14765">
    <property type="entry name" value="PS-DH"/>
    <property type="match status" value="1"/>
</dbReference>
<feature type="region of interest" description="C-terminal hotdog fold" evidence="9">
    <location>
        <begin position="1069"/>
        <end position="1207"/>
    </location>
</feature>
<dbReference type="Pfam" id="PF00550">
    <property type="entry name" value="PP-binding"/>
    <property type="match status" value="1"/>
</dbReference>
<dbReference type="Pfam" id="PF00109">
    <property type="entry name" value="ketoacyl-synt"/>
    <property type="match status" value="1"/>
</dbReference>
<dbReference type="InterPro" id="IPR013968">
    <property type="entry name" value="PKS_KR"/>
</dbReference>
<dbReference type="Gene3D" id="3.10.129.110">
    <property type="entry name" value="Polyketide synthase dehydratase"/>
    <property type="match status" value="1"/>
</dbReference>
<dbReference type="InterPro" id="IPR016036">
    <property type="entry name" value="Malonyl_transacylase_ACP-bd"/>
</dbReference>
<feature type="region of interest" description="Disordered" evidence="10">
    <location>
        <begin position="1402"/>
        <end position="1423"/>
    </location>
</feature>
<dbReference type="InterPro" id="IPR013120">
    <property type="entry name" value="FAR_NAD-bd"/>
</dbReference>
<dbReference type="Pfam" id="PF21089">
    <property type="entry name" value="PKS_DH_N"/>
    <property type="match status" value="1"/>
</dbReference>
<dbReference type="InterPro" id="IPR049552">
    <property type="entry name" value="PKS_DH_N"/>
</dbReference>
<dbReference type="EMBL" id="JAVREY010000010">
    <property type="protein sequence ID" value="MDT0463798.1"/>
    <property type="molecule type" value="Genomic_DNA"/>
</dbReference>
<comment type="cofactor">
    <cofactor evidence="1">
        <name>pantetheine 4'-phosphate</name>
        <dbReference type="ChEBI" id="CHEBI:47942"/>
    </cofactor>
</comment>
<sequence>MSKEEKLVEYLKWVTADLEKTRRRVAELEAGGQEPVAIVGMSCRFPGASSPDELWRLAVDERDEISDFPTDRGWDLDALYDPDPAKPGSIYIRQAGFVDSATRFDAAFFGISPREALAMDPQQRVLLETAWEALEHAGIDPLALKGSRTGVFAGLVEQSYLDLDAPEEFEGYQMTSKLSSMASGRISYVLGLEGPSVSVDTACSSALVSLHLAAQSLRSGESTLALAGASYISAHPGGYIDGSRQRGLAADGRCKPFSAAADGIGWSEGVGLLVLERLSDARQNGHAVLAVVRGSAVNQDGASNGLTAPNGPSQERVIRQALANAGLTPAEVDAVEAHGTGTRLGDPIEAQALLATYGQARPEGRPLLVGSLKSNVGHAQAASGVGGLVKMVQALRHGVLPRTLHLDEPTPFVDWSAGEVELLAEIRPWPQTGEPRRGAVSAFGASGTNAHVILEQAPERAPEQGAVQAPESVPEPPAALPFPVSARSPQALRAQAARLAAHLRDATPDHAPGLQLLDVAHSLATTRAALEQRAMVVGREREDVLAGLDALAAGESVGNVVQGVAGEVGRTVFVFPGQGSQWAGMATELIAESEVFAARVAECAQALEPFVDWSLEDVLRGAEGAPDLERLDVVQPALFAVHVSLAALWRSYGLEPAAVVGHSQGEIAAACVAGGLSLPDAARVIALRSRIALALQGTGGMGAVGLPRAEVEARLEKWEGRLSVAVENGPSSVLVAGERDALGEFIAECAAEGARTKRFPTDFASHSPQVERVREEMLAALAPVRPRTGSVPFFSTVTGEWVDTSRLDAEYWYANMRRPVEFARSVQALAAQDHGVFVEVSAHPVLTSSLQENLGDTVVVTGTLRRDEGGTSRFLASLAALQVRGVRVDWATVFAGSGARRVPLPTYAFQHERFWFSSGARAQDAAGLGMAATGHPLLGAAVAVAGSDETLFTSRLSPRTHPWLADHTVAGAAVLPPAVLVELALRAADDVGCTAVDELNVLTPLAFPAQGAMQVQVRVGAADEQRRAFAVHARPEAGDAEWTEYATGTLSLRGPASADPLLPWPPADAAPVDPDAAYETLAEAGTAYGPRLRGLTGLWTAGSTGEVYAEVALDEQAAADAARFGLHPALLDGAVQAALLTDPGHGARLATRWGGVHLHATGATAVRVRLVTSEDGELSVLLADRTGQPVATIRTLALTPVTADTVERARTRTHDALFHTDWTPITLDGPPTPLHWATLGATGYTDLSDLAKAVEAGTPMDAVRYDIDADAFSDDDYDAGAPDAADASAHGAGPVVAAHRHARRVLALVQDWLADQRLAGVPLVLVTRGAVAAGGRPVTDPAATAVWGQIRSAQSENPGRFVLVDLDGEVPSTTLSALVNSAESQAAVRSGRVLLPRLRRLPTGPTAATTGTRPAPAVTRTPRAPHWRPGGTVLITGGTGALGALFARHLVVRHGVRDLLLTSRRGPDSPGAEDLVSELSALGARVTVAACDVTDRSALAGLLAAVPEDRPLTGVVHAAGILGDGLITTVTPERLESVLRPKIDAAWNLHELTSGLDVSAFVLFSSLAGVIGGAGQSSYAAANNFLDALAEYRARLGLPATSVAWGLWDRAGGGGELTAADLERIARAGYPPIASDEGPAMLDAALDADWSCVVAAPLDLTALRDQARLAPAVLRSLLRTPVRPAARNSGADADSFTAGLSGLTEEEQHAHVLDIVRAEAGAVLGHADPAGFDVGRRFSDLGFDSLTGVEFRNRLGALTGLRLPTTLVFDHPTLTELAAFLLTEVRGTRQDGPGDQVAVDFAAEIHLADDIRPAEEASRVATDPGEVLLTGATGFLGAYLLRDLMRTTSARVHCLVRGRDHADAWARLRANLDWYGIRDAVEDDRLSVVVGDLAEPGLGLTPEHFDTLARTVDAVYHAGAAVNWVRPYATVRAANVGGTEEILRLAARHRTVPVHYVSTLGVYVGRDTGGVPLRTTDPTGPGDTLPTGYTQSKWVSEQIIGLARERGLPVSVYRVDLIAGDEETGACQARDFVWLSLKGMLQAQAVPGDIPVTFRLMPVSYTSAAILHISRQEGNSGRTFHVCSHSGLSLAEMIEELREHGYALPARDWDTWRDLVTADPDNALLPLFDAFEVMAARPDAFYPPVDDSETAAALAGSGISCPPADRELFRRHVEFFTGAGYFEPPTTP</sequence>
<dbReference type="InterPro" id="IPR055123">
    <property type="entry name" value="SpnB-like_Rossmann"/>
</dbReference>
<feature type="region of interest" description="N-terminal hotdog fold" evidence="9">
    <location>
        <begin position="935"/>
        <end position="1057"/>
    </location>
</feature>
<feature type="domain" description="Carrier" evidence="11">
    <location>
        <begin position="1710"/>
        <end position="1785"/>
    </location>
</feature>
<dbReference type="SUPFAM" id="SSF52151">
    <property type="entry name" value="FabD/lysophospholipase-like"/>
    <property type="match status" value="1"/>
</dbReference>
<evidence type="ECO:0000256" key="2">
    <source>
        <dbReference type="ARBA" id="ARBA00004792"/>
    </source>
</evidence>
<dbReference type="CDD" id="cd05235">
    <property type="entry name" value="SDR_e1"/>
    <property type="match status" value="1"/>
</dbReference>
<dbReference type="InterPro" id="IPR010080">
    <property type="entry name" value="Thioester_reductase-like_dom"/>
</dbReference>
<dbReference type="SMART" id="SM01294">
    <property type="entry name" value="PKS_PP_betabranch"/>
    <property type="match status" value="1"/>
</dbReference>
<dbReference type="InterPro" id="IPR016039">
    <property type="entry name" value="Thiolase-like"/>
</dbReference>
<dbReference type="InterPro" id="IPR015083">
    <property type="entry name" value="NorB/c/GfsB-D-like_docking"/>
</dbReference>
<dbReference type="NCBIfam" id="TIGR01746">
    <property type="entry name" value="Thioester-redct"/>
    <property type="match status" value="1"/>
</dbReference>
<feature type="active site" description="Proton donor; for dehydratase activity" evidence="9">
    <location>
        <position position="1132"/>
    </location>
</feature>
<accession>A0ABU2TS63</accession>
<dbReference type="InterPro" id="IPR049900">
    <property type="entry name" value="PKS_mFAS_DH"/>
</dbReference>
<dbReference type="SUPFAM" id="SSF55048">
    <property type="entry name" value="Probable ACP-binding domain of malonyl-CoA ACP transacylase"/>
    <property type="match status" value="1"/>
</dbReference>
<feature type="active site" description="Proton acceptor; for dehydratase activity" evidence="9">
    <location>
        <position position="967"/>
    </location>
</feature>
<dbReference type="SMART" id="SM00825">
    <property type="entry name" value="PKS_KS"/>
    <property type="match status" value="1"/>
</dbReference>
<keyword evidence="7" id="KW-0511">Multifunctional enzyme</keyword>
<evidence type="ECO:0000259" key="13">
    <source>
        <dbReference type="PROSITE" id="PS52019"/>
    </source>
</evidence>
<dbReference type="Proteomes" id="UP001183809">
    <property type="component" value="Unassembled WGS sequence"/>
</dbReference>
<dbReference type="SMART" id="SM00822">
    <property type="entry name" value="PKS_KR"/>
    <property type="match status" value="1"/>
</dbReference>
<evidence type="ECO:0000256" key="4">
    <source>
        <dbReference type="ARBA" id="ARBA00022553"/>
    </source>
</evidence>
<dbReference type="PANTHER" id="PTHR43775">
    <property type="entry name" value="FATTY ACID SYNTHASE"/>
    <property type="match status" value="1"/>
</dbReference>
<dbReference type="InterPro" id="IPR036736">
    <property type="entry name" value="ACP-like_sf"/>
</dbReference>
<dbReference type="InterPro" id="IPR009081">
    <property type="entry name" value="PP-bd_ACP"/>
</dbReference>
<dbReference type="PROSITE" id="PS50075">
    <property type="entry name" value="CARRIER"/>
    <property type="match status" value="1"/>
</dbReference>
<dbReference type="InterPro" id="IPR042104">
    <property type="entry name" value="PKS_dehydratase_sf"/>
</dbReference>
<dbReference type="InterPro" id="IPR014043">
    <property type="entry name" value="Acyl_transferase_dom"/>
</dbReference>
<dbReference type="InterPro" id="IPR020841">
    <property type="entry name" value="PKS_Beta-ketoAc_synthase_dom"/>
</dbReference>
<dbReference type="InterPro" id="IPR018201">
    <property type="entry name" value="Ketoacyl_synth_AS"/>
</dbReference>
<evidence type="ECO:0000256" key="7">
    <source>
        <dbReference type="ARBA" id="ARBA00023268"/>
    </source>
</evidence>
<name>A0ABU2TS63_9ACTN</name>
<dbReference type="InterPro" id="IPR050091">
    <property type="entry name" value="PKS_NRPS_Biosynth_Enz"/>
</dbReference>
<dbReference type="InterPro" id="IPR020807">
    <property type="entry name" value="PKS_DH"/>
</dbReference>
<dbReference type="PROSITE" id="PS00606">
    <property type="entry name" value="KS3_1"/>
    <property type="match status" value="1"/>
</dbReference>
<dbReference type="InterPro" id="IPR014031">
    <property type="entry name" value="Ketoacyl_synth_C"/>
</dbReference>
<organism evidence="14 15">
    <name type="scientific">Streptomyces gibsoniae</name>
    <dbReference type="NCBI Taxonomy" id="3075529"/>
    <lineage>
        <taxon>Bacteria</taxon>
        <taxon>Bacillati</taxon>
        <taxon>Actinomycetota</taxon>
        <taxon>Actinomycetes</taxon>
        <taxon>Kitasatosporales</taxon>
        <taxon>Streptomycetaceae</taxon>
        <taxon>Streptomyces</taxon>
    </lineage>
</organism>
<dbReference type="Gene3D" id="3.40.366.10">
    <property type="entry name" value="Malonyl-Coenzyme A Acyl Carrier Protein, domain 2"/>
    <property type="match status" value="1"/>
</dbReference>
<dbReference type="Gene3D" id="1.10.1200.10">
    <property type="entry name" value="ACP-like"/>
    <property type="match status" value="1"/>
</dbReference>
<dbReference type="PROSITE" id="PS52019">
    <property type="entry name" value="PKS_MFAS_DH"/>
    <property type="match status" value="1"/>
</dbReference>
<dbReference type="PANTHER" id="PTHR43775:SF51">
    <property type="entry name" value="INACTIVE PHENOLPHTHIOCEROL SYNTHESIS POLYKETIDE SYNTHASE TYPE I PKS1-RELATED"/>
    <property type="match status" value="1"/>
</dbReference>